<proteinExistence type="predicted"/>
<gene>
    <name evidence="1" type="ORF">RHMOL_Rhmol02G0133600</name>
</gene>
<dbReference type="EMBL" id="CM046389">
    <property type="protein sequence ID" value="KAI8567591.1"/>
    <property type="molecule type" value="Genomic_DNA"/>
</dbReference>
<keyword evidence="2" id="KW-1185">Reference proteome</keyword>
<sequence>MAVKERAITRSVLLSRNLISEIHLALCPLCSLNLETHQHLFLHCHFSWSVWSIILDWWNIKWVCPSSVPDLANWWFVNGFSNLEKHVWEACSYATLWSLWLARNDTIFNNSSKQAWEVGDLAKTRVAMWMKAKFDIKVYTVEEFKIFLDSIRKLKL</sequence>
<organism evidence="1 2">
    <name type="scientific">Rhododendron molle</name>
    <name type="common">Chinese azalea</name>
    <name type="synonym">Azalea mollis</name>
    <dbReference type="NCBI Taxonomy" id="49168"/>
    <lineage>
        <taxon>Eukaryota</taxon>
        <taxon>Viridiplantae</taxon>
        <taxon>Streptophyta</taxon>
        <taxon>Embryophyta</taxon>
        <taxon>Tracheophyta</taxon>
        <taxon>Spermatophyta</taxon>
        <taxon>Magnoliopsida</taxon>
        <taxon>eudicotyledons</taxon>
        <taxon>Gunneridae</taxon>
        <taxon>Pentapetalae</taxon>
        <taxon>asterids</taxon>
        <taxon>Ericales</taxon>
        <taxon>Ericaceae</taxon>
        <taxon>Ericoideae</taxon>
        <taxon>Rhodoreae</taxon>
        <taxon>Rhododendron</taxon>
    </lineage>
</organism>
<protein>
    <submittedName>
        <fullName evidence="1">Uncharacterized protein</fullName>
    </submittedName>
</protein>
<name>A0ACC0PR15_RHOML</name>
<reference evidence="1" key="1">
    <citation type="submission" date="2022-02" db="EMBL/GenBank/DDBJ databases">
        <title>Plant Genome Project.</title>
        <authorList>
            <person name="Zhang R.-G."/>
        </authorList>
    </citation>
    <scope>NUCLEOTIDE SEQUENCE</scope>
    <source>
        <strain evidence="1">AT1</strain>
    </source>
</reference>
<comment type="caution">
    <text evidence="1">The sequence shown here is derived from an EMBL/GenBank/DDBJ whole genome shotgun (WGS) entry which is preliminary data.</text>
</comment>
<evidence type="ECO:0000313" key="1">
    <source>
        <dbReference type="EMBL" id="KAI8567591.1"/>
    </source>
</evidence>
<evidence type="ECO:0000313" key="2">
    <source>
        <dbReference type="Proteomes" id="UP001062846"/>
    </source>
</evidence>
<dbReference type="Proteomes" id="UP001062846">
    <property type="component" value="Chromosome 2"/>
</dbReference>
<accession>A0ACC0PR15</accession>